<feature type="domain" description="TbRIF5 SNase" evidence="2">
    <location>
        <begin position="204"/>
        <end position="285"/>
    </location>
</feature>
<proteinExistence type="predicted"/>
<feature type="region of interest" description="Disordered" evidence="1">
    <location>
        <begin position="627"/>
        <end position="651"/>
    </location>
</feature>
<dbReference type="InterPro" id="IPR040592">
    <property type="entry name" value="RIF5_SNase_2"/>
</dbReference>
<dbReference type="OrthoDB" id="252269at2759"/>
<dbReference type="VEuPathDB" id="TriTrypDB:BSAL_35945"/>
<dbReference type="EMBL" id="CYKH01002015">
    <property type="protein sequence ID" value="CUG92186.1"/>
    <property type="molecule type" value="Genomic_DNA"/>
</dbReference>
<organism evidence="3 4">
    <name type="scientific">Bodo saltans</name>
    <name type="common">Flagellated protozoan</name>
    <dbReference type="NCBI Taxonomy" id="75058"/>
    <lineage>
        <taxon>Eukaryota</taxon>
        <taxon>Discoba</taxon>
        <taxon>Euglenozoa</taxon>
        <taxon>Kinetoplastea</taxon>
        <taxon>Metakinetoplastina</taxon>
        <taxon>Eubodonida</taxon>
        <taxon>Bodonidae</taxon>
        <taxon>Bodo</taxon>
    </lineage>
</organism>
<feature type="region of interest" description="Disordered" evidence="1">
    <location>
        <begin position="384"/>
        <end position="408"/>
    </location>
</feature>
<accession>A0A0S4JPT9</accession>
<evidence type="ECO:0000256" key="1">
    <source>
        <dbReference type="SAM" id="MobiDB-lite"/>
    </source>
</evidence>
<evidence type="ECO:0000313" key="4">
    <source>
        <dbReference type="Proteomes" id="UP000051952"/>
    </source>
</evidence>
<evidence type="ECO:0000313" key="3">
    <source>
        <dbReference type="EMBL" id="CUG92186.1"/>
    </source>
</evidence>
<dbReference type="Proteomes" id="UP000051952">
    <property type="component" value="Unassembled WGS sequence"/>
</dbReference>
<feature type="region of interest" description="Disordered" evidence="1">
    <location>
        <begin position="1427"/>
        <end position="1458"/>
    </location>
</feature>
<dbReference type="Pfam" id="PF18189">
    <property type="entry name" value="RIF5_SNase_2"/>
    <property type="match status" value="1"/>
</dbReference>
<protein>
    <recommendedName>
        <fullName evidence="2">TbRIF5 SNase domain-containing protein</fullName>
    </recommendedName>
</protein>
<reference evidence="4" key="1">
    <citation type="submission" date="2015-09" db="EMBL/GenBank/DDBJ databases">
        <authorList>
            <consortium name="Pathogen Informatics"/>
        </authorList>
    </citation>
    <scope>NUCLEOTIDE SEQUENCE [LARGE SCALE GENOMIC DNA]</scope>
    <source>
        <strain evidence="4">Lake Konstanz</strain>
    </source>
</reference>
<evidence type="ECO:0000259" key="2">
    <source>
        <dbReference type="Pfam" id="PF18189"/>
    </source>
</evidence>
<feature type="compositionally biased region" description="Acidic residues" evidence="1">
    <location>
        <begin position="1437"/>
        <end position="1455"/>
    </location>
</feature>
<feature type="region of interest" description="Disordered" evidence="1">
    <location>
        <begin position="726"/>
        <end position="752"/>
    </location>
</feature>
<name>A0A0S4JPT9_BODSA</name>
<sequence>MDLPASQRFIDISSITLVNGVTFIASVAGGTVPLVAAASGNRPRSSGIAVANVSNVMFQLTFVDAIAGYPHYPGCCRTALERILSTGRQGGTAVLRLDLQTSLEAYGDVLYGTHLEKSLTEDLLRCGLVRIVRPIPYRAHRLIACETLAPPQSPSAVLTLRDRSIKYRRPLRAIVVEIVSGGWVRCLILSDAEHHESEDLSGRTMLIALDGIVCDEPSSAVGYEAIRCSQRYLFHATVWLLVRSWIPSDKDQSNNTQESTWEQIEHLVATLIVETDTAANHQMGTTTDAVFWDAVSSVAGGAANAETLQLAQQRHSHVAAIATKDSLHRQISRTVGGDWARVLVKLRLAKMRQVHSNACRSANFHALLQDAESVYRVDPMTTCAPSSAEQQREEALPSHKSLSSPTTAAVADRCPTPVVVAPTPTSLPSSSSGGSSTPLASHAAHEYALTQFWAASLSDSCVSSTMERSPKTHHYNIPMQCMLPKDRWLFATSVTPCDGVVHGVDLVKVEPSSLSSGVSCTMFARLSLLMSVPGSMVLDDKEYIRSHQRGSVTLFPPPVDINSVVEYPKYTDSGPLVDAAACYSKRLRVKVTFDPELSDIPSSSCDVYYYVANCSMASLQPAGDGANYDKGNKRGPRIAVKPPAGQSAIGPMNASEDVSIDLALPGGTQHCAFVIWVQLKHDGKMLHSSRAVYALHAEGTLGNDLCVDTDEAEFVAGNTNDDIDAAGGGGGGYTKQALNSGNPSNPTPSSRWKRSETYHALIDVYLPMSADAALPLTTTVSGHNHHQQQQGAWLLQWAHDLMYKNVSVRFLSRCIVNGYHGYLAHVNGSDDSVDVVNAFVESVTSAEFRDKQAILVSTITSNADEQRLENTAVSTLLPVKPEVYGASKALVPADGASPRLLFPKTIGDPTIPLASFAVAPVQLFASHPKHHRNIIPETAKAAAKGNAHINAAFMRLRFDRLPNVFRTNLDRLPPQLRDEYVKESLPQDVSFVGHEKPLAALLAALFTLHPRRLGDDASAHGCSAFVHNSKLNLSSFRSTGVLFSRHQNEADAQQRGAAGGNGSLASKVLLFTSKKSYCEVLTDPTSLVVFPSLSLPQRVAADIVAAVASDVATQQQRVDSNEWSLAKLLPDASLDRPMGMGGLSSHALKTTESWLYRPLGSHHGIAVVGGQLLHKKQQCRASTDPSTSSSLNLEVVPPCYGLEEDEAEVMFQYVTMRTGGGTKSATSLYRLSSYGQLSRDLIFKHQYAQFRTGRFLVDYFTLLLRRRQRNSHKQTVNGMHNEPSGVASQQFPNGVFKSFGNAHEPLYLLYMGRRFLRNLASISFQWDSLSIAEKQQRTDETVEAAGDGSEVKMFETLLRLAERLLREIHLACGSSTAFLNIETTFSNESATGGAAQQQQQQQAKDVVSHALCTIKAYCVEDLDHMQREPQNQASPEDNNEGGMEGEEDGEREAEEAEQRTFEMVGNVYGRLPKVQVKVWWVGGEEMCLYELINLR</sequence>
<feature type="compositionally biased region" description="Low complexity" evidence="1">
    <location>
        <begin position="739"/>
        <end position="750"/>
    </location>
</feature>
<gene>
    <name evidence="3" type="ORF">BSAL_35945</name>
</gene>
<keyword evidence="4" id="KW-1185">Reference proteome</keyword>